<evidence type="ECO:0000259" key="3">
    <source>
        <dbReference type="Pfam" id="PF03358"/>
    </source>
</evidence>
<keyword evidence="2" id="KW-0288">FMN</keyword>
<dbReference type="Gene3D" id="3.40.50.360">
    <property type="match status" value="1"/>
</dbReference>
<evidence type="ECO:0000256" key="2">
    <source>
        <dbReference type="ARBA" id="ARBA00022643"/>
    </source>
</evidence>
<accession>A0A1N6YRY2</accession>
<evidence type="ECO:0000313" key="5">
    <source>
        <dbReference type="Proteomes" id="UP000185669"/>
    </source>
</evidence>
<dbReference type="SUPFAM" id="SSF52218">
    <property type="entry name" value="Flavoproteins"/>
    <property type="match status" value="1"/>
</dbReference>
<dbReference type="AlphaFoldDB" id="A0A1N6YRY2"/>
<keyword evidence="5" id="KW-1185">Reference proteome</keyword>
<dbReference type="GO" id="GO:0016491">
    <property type="term" value="F:oxidoreductase activity"/>
    <property type="evidence" value="ECO:0007669"/>
    <property type="project" value="InterPro"/>
</dbReference>
<dbReference type="EMBL" id="FTNC01000015">
    <property type="protein sequence ID" value="SIR17327.1"/>
    <property type="molecule type" value="Genomic_DNA"/>
</dbReference>
<dbReference type="InterPro" id="IPR005025">
    <property type="entry name" value="FMN_Rdtase-like_dom"/>
</dbReference>
<dbReference type="Proteomes" id="UP000185669">
    <property type="component" value="Unassembled WGS sequence"/>
</dbReference>
<dbReference type="OrthoDB" id="9790975at2"/>
<dbReference type="PANTHER" id="PTHR43278">
    <property type="entry name" value="NAD(P)H-DEPENDENT FMN-CONTAINING OXIDOREDUCTASE YWQN-RELATED"/>
    <property type="match status" value="1"/>
</dbReference>
<dbReference type="RefSeq" id="WP_159437157.1">
    <property type="nucleotide sequence ID" value="NZ_FTNC01000015.1"/>
</dbReference>
<dbReference type="Pfam" id="PF03358">
    <property type="entry name" value="FMN_red"/>
    <property type="match status" value="1"/>
</dbReference>
<dbReference type="InterPro" id="IPR029039">
    <property type="entry name" value="Flavoprotein-like_sf"/>
</dbReference>
<dbReference type="STRING" id="56779.SAMN05421834_11534"/>
<protein>
    <submittedName>
        <fullName evidence="4">Multimeric flavodoxin WrbA</fullName>
    </submittedName>
</protein>
<dbReference type="PANTHER" id="PTHR43278:SF4">
    <property type="entry name" value="NAD(P)H-DEPENDENT FMN-CONTAINING OXIDOREDUCTASE YWQN-RELATED"/>
    <property type="match status" value="1"/>
</dbReference>
<evidence type="ECO:0000313" key="4">
    <source>
        <dbReference type="EMBL" id="SIR17327.1"/>
    </source>
</evidence>
<gene>
    <name evidence="4" type="ORF">SAMN05421834_11534</name>
</gene>
<sequence length="188" mass="20890">MKAIIISGSPRKKGNTEAVLSLFENKLKNHGISTKMISLSDKDINHCLHCDKCIGINSCTQNDDFNNIYKLVLQNKGLIIGSPVYVGAPTSLILALLQRMTYVSFNNNQTLSKKIGGPIAIAGETGHLTAINCLVDFYLVNEMIIPSSNYWNIGTVVNARDVLKEENGLSYLKRFAKNFAWLIRKIEE</sequence>
<evidence type="ECO:0000256" key="1">
    <source>
        <dbReference type="ARBA" id="ARBA00022630"/>
    </source>
</evidence>
<dbReference type="InterPro" id="IPR051796">
    <property type="entry name" value="ISF_SsuE-like"/>
</dbReference>
<organism evidence="4 5">
    <name type="scientific">Halanaerobium kushneri</name>
    <dbReference type="NCBI Taxonomy" id="56779"/>
    <lineage>
        <taxon>Bacteria</taxon>
        <taxon>Bacillati</taxon>
        <taxon>Bacillota</taxon>
        <taxon>Clostridia</taxon>
        <taxon>Halanaerobiales</taxon>
        <taxon>Halanaerobiaceae</taxon>
        <taxon>Halanaerobium</taxon>
    </lineage>
</organism>
<feature type="domain" description="NADPH-dependent FMN reductase-like" evidence="3">
    <location>
        <begin position="1"/>
        <end position="155"/>
    </location>
</feature>
<reference evidence="5" key="1">
    <citation type="submission" date="2017-01" db="EMBL/GenBank/DDBJ databases">
        <authorList>
            <person name="Varghese N."/>
            <person name="Submissions S."/>
        </authorList>
    </citation>
    <scope>NUCLEOTIDE SEQUENCE [LARGE SCALE GENOMIC DNA]</scope>
    <source>
        <strain evidence="5">ATCC 700103</strain>
    </source>
</reference>
<keyword evidence="1" id="KW-0285">Flavoprotein</keyword>
<proteinExistence type="predicted"/>
<name>A0A1N6YRY2_9FIRM</name>